<sequence>MISLVFLSFVACSNFLIVDGYGCKDQNNNDVDWFMAYKMPRTDDNSVQGVGQGVGFYYMDVNTQSMDPSSNDISSQNQAIAYTLKQYYDNKNSGSFAHVMYNDEEPGSKDVLEIYGNRSKFAAKAEFGHLKGVVFFDQSSGFWLIHSVPKFPAADAYSYPDSGTIYAQSILCLSLDYSQLRKIGTQLYFNHPDIYSSSVPTSFASDNPDLVKVVGGQYKTGAPYTSILTLTTKGGQSFTSFAKSADFNQDLYDKLVAPTLQTSLNVETWRRGSLISLDCSARYLVLDVQEIKVENTAEFKYTHDHSKIAVSGDSSKPYVCIGDINRMTSQYVRGGGTSSQFEEMYTEGFKPPRPGGTIRPPVDESTNQTSFQRDIDASAEPYRRTVEPEYKIQETYFYDEEIIEYERIDCTPNMCCHPYSMLRWFEMVVFFTLHWLIQITCARTTCTMILTEFGYKAYGQAFILCVIVLLAGCCSLILIAYSMNFHKARPELILGFERVYAVSGIVLMVLCGIIGSYHAATTTDEYINQLGRGISGIRPQWIAAAVIEFLTAVLFCADLYGQNRDGFPFVFSRHRKTEDHEKARQRKEEAIRQQRIRESFY</sequence>
<name>A0AC34Q235_9BILA</name>
<proteinExistence type="predicted"/>
<accession>A0AC34Q235</accession>
<dbReference type="WBParaSite" id="JU765_v2.g12159.t1">
    <property type="protein sequence ID" value="JU765_v2.g12159.t1"/>
    <property type="gene ID" value="JU765_v2.g12159"/>
</dbReference>
<dbReference type="Proteomes" id="UP000887576">
    <property type="component" value="Unplaced"/>
</dbReference>
<evidence type="ECO:0000313" key="2">
    <source>
        <dbReference type="WBParaSite" id="JU765_v2.g12159.t1"/>
    </source>
</evidence>
<evidence type="ECO:0000313" key="1">
    <source>
        <dbReference type="Proteomes" id="UP000887576"/>
    </source>
</evidence>
<protein>
    <submittedName>
        <fullName evidence="2">Deoxyribonuclease II</fullName>
    </submittedName>
</protein>
<reference evidence="2" key="1">
    <citation type="submission" date="2022-11" db="UniProtKB">
        <authorList>
            <consortium name="WormBaseParasite"/>
        </authorList>
    </citation>
    <scope>IDENTIFICATION</scope>
</reference>
<organism evidence="1 2">
    <name type="scientific">Panagrolaimus sp. JU765</name>
    <dbReference type="NCBI Taxonomy" id="591449"/>
    <lineage>
        <taxon>Eukaryota</taxon>
        <taxon>Metazoa</taxon>
        <taxon>Ecdysozoa</taxon>
        <taxon>Nematoda</taxon>
        <taxon>Chromadorea</taxon>
        <taxon>Rhabditida</taxon>
        <taxon>Tylenchina</taxon>
        <taxon>Panagrolaimomorpha</taxon>
        <taxon>Panagrolaimoidea</taxon>
        <taxon>Panagrolaimidae</taxon>
        <taxon>Panagrolaimus</taxon>
    </lineage>
</organism>